<proteinExistence type="predicted"/>
<dbReference type="InterPro" id="IPR018392">
    <property type="entry name" value="LysM"/>
</dbReference>
<evidence type="ECO:0000256" key="1">
    <source>
        <dbReference type="ARBA" id="ARBA00022669"/>
    </source>
</evidence>
<dbReference type="Gene3D" id="3.30.60.10">
    <property type="entry name" value="Endochitinase-like"/>
    <property type="match status" value="1"/>
</dbReference>
<keyword evidence="5" id="KW-0732">Signal</keyword>
<feature type="compositionally biased region" description="Low complexity" evidence="4">
    <location>
        <begin position="419"/>
        <end position="434"/>
    </location>
</feature>
<feature type="compositionally biased region" description="Pro residues" evidence="4">
    <location>
        <begin position="382"/>
        <end position="397"/>
    </location>
</feature>
<evidence type="ECO:0000256" key="4">
    <source>
        <dbReference type="SAM" id="MobiDB-lite"/>
    </source>
</evidence>
<dbReference type="PROSITE" id="PS50941">
    <property type="entry name" value="CHIT_BIND_I_2"/>
    <property type="match status" value="1"/>
</dbReference>
<dbReference type="EMBL" id="CH408036">
    <property type="protein sequence ID" value="EAQ82985.1"/>
    <property type="molecule type" value="Genomic_DNA"/>
</dbReference>
<feature type="region of interest" description="Disordered" evidence="4">
    <location>
        <begin position="367"/>
        <end position="437"/>
    </location>
</feature>
<reference evidence="9" key="1">
    <citation type="journal article" date="2015" name="Genome Announc.">
        <title>Draft genome sequence of the cellulolytic fungus Chaetomium globosum.</title>
        <authorList>
            <person name="Cuomo C.A."/>
            <person name="Untereiner W.A."/>
            <person name="Ma L.-J."/>
            <person name="Grabherr M."/>
            <person name="Birren B.W."/>
        </authorList>
    </citation>
    <scope>NUCLEOTIDE SEQUENCE [LARGE SCALE GENOMIC DNA]</scope>
    <source>
        <strain evidence="9">ATCC 6205 / CBS 148.51 / DSM 1962 / NBRC 6347 / NRRL 1970</strain>
    </source>
</reference>
<keyword evidence="9" id="KW-1185">Reference proteome</keyword>
<protein>
    <recommendedName>
        <fullName evidence="10">Chitin-binding type-1 domain-containing protein</fullName>
    </recommendedName>
</protein>
<keyword evidence="1 3" id="KW-0147">Chitin-binding</keyword>
<keyword evidence="2 3" id="KW-1015">Disulfide bond</keyword>
<dbReference type="SUPFAM" id="SSF57016">
    <property type="entry name" value="Plant lectins/antimicrobial peptides"/>
    <property type="match status" value="1"/>
</dbReference>
<dbReference type="Gene3D" id="3.10.350.10">
    <property type="entry name" value="LysM domain"/>
    <property type="match status" value="1"/>
</dbReference>
<dbReference type="Proteomes" id="UP000001056">
    <property type="component" value="Unassembled WGS sequence"/>
</dbReference>
<dbReference type="InterPro" id="IPR036861">
    <property type="entry name" value="Endochitinase-like_sf"/>
</dbReference>
<dbReference type="HOGENOM" id="CLU_589252_0_0_1"/>
<dbReference type="PROSITE" id="PS51782">
    <property type="entry name" value="LYSM"/>
    <property type="match status" value="1"/>
</dbReference>
<dbReference type="InParanoid" id="Q2GMK1"/>
<dbReference type="eggNOG" id="ENOG502STNY">
    <property type="taxonomic scope" value="Eukaryota"/>
</dbReference>
<dbReference type="GeneID" id="4397301"/>
<feature type="chain" id="PRO_5004208809" description="Chitin-binding type-1 domain-containing protein" evidence="5">
    <location>
        <begin position="18"/>
        <end position="464"/>
    </location>
</feature>
<dbReference type="PANTHER" id="PTHR47849">
    <property type="entry name" value="CHITIN-BINDING LECTIN 1"/>
    <property type="match status" value="1"/>
</dbReference>
<comment type="caution">
    <text evidence="3">Lacks conserved residue(s) required for the propagation of feature annotation.</text>
</comment>
<dbReference type="InterPro" id="IPR001002">
    <property type="entry name" value="Chitin-bd_1"/>
</dbReference>
<dbReference type="RefSeq" id="XP_001226070.1">
    <property type="nucleotide sequence ID" value="XM_001226069.1"/>
</dbReference>
<dbReference type="InterPro" id="IPR036779">
    <property type="entry name" value="LysM_dom_sf"/>
</dbReference>
<feature type="domain" description="Chitin-binding type-1" evidence="6">
    <location>
        <begin position="195"/>
        <end position="240"/>
    </location>
</feature>
<sequence>MMRLFALYFLFLLAARADDCPPATWQAKGSEGASNPKTPKHPRSTLVTTADKKIRPGDVNCRYSSTTSATVNYDTCTQMATKYGTAVDHFFMLNPTLELDCSNIQPKTEYCVDGCQLPPSHDVVTPAGLTRTVIEPLRATDGRCGPPNRNATCLGMPHGQCCNSETWTCGNSADDCAPGTCYEGICFGDKIYSTDGTCGPDHGDRLCAGKWGDCCNQDGACGTGDDFCGPSVCFSGKCTLPDVEPPPADWMEGKTPDGTCGGKNGYVCYGRWGSCCNKDGICGIMLSDCGDGCQPEFGDCTPLRLSDAPPRISSTFKSSSSMPTSHITATPTSLPSYGQTCFNNTATPPPLAWPTCRPWHSYRAAGPARSSEAVAAHHPPPHHPPSSSSPPPPPPPARKSLPHFTPGNAPPSAAPTSECPSCAFSQFSSPPSSSDTRTVMAYEDTLGSEMGRAPTAWCVPAAGS</sequence>
<organism evidence="8 9">
    <name type="scientific">Chaetomium globosum (strain ATCC 6205 / CBS 148.51 / DSM 1962 / NBRC 6347 / NRRL 1970)</name>
    <name type="common">Soil fungus</name>
    <dbReference type="NCBI Taxonomy" id="306901"/>
    <lineage>
        <taxon>Eukaryota</taxon>
        <taxon>Fungi</taxon>
        <taxon>Dikarya</taxon>
        <taxon>Ascomycota</taxon>
        <taxon>Pezizomycotina</taxon>
        <taxon>Sordariomycetes</taxon>
        <taxon>Sordariomycetidae</taxon>
        <taxon>Sordariales</taxon>
        <taxon>Chaetomiaceae</taxon>
        <taxon>Chaetomium</taxon>
    </lineage>
</organism>
<dbReference type="VEuPathDB" id="FungiDB:CHGG_10803"/>
<evidence type="ECO:0000256" key="3">
    <source>
        <dbReference type="PROSITE-ProRule" id="PRU00261"/>
    </source>
</evidence>
<evidence type="ECO:0008006" key="10">
    <source>
        <dbReference type="Google" id="ProtNLM"/>
    </source>
</evidence>
<evidence type="ECO:0000256" key="2">
    <source>
        <dbReference type="ARBA" id="ARBA00023157"/>
    </source>
</evidence>
<evidence type="ECO:0000259" key="7">
    <source>
        <dbReference type="PROSITE" id="PS51782"/>
    </source>
</evidence>
<dbReference type="PANTHER" id="PTHR47849:SF8">
    <property type="entry name" value="LECTIN"/>
    <property type="match status" value="1"/>
</dbReference>
<evidence type="ECO:0000259" key="6">
    <source>
        <dbReference type="PROSITE" id="PS50941"/>
    </source>
</evidence>
<feature type="region of interest" description="Disordered" evidence="4">
    <location>
        <begin position="25"/>
        <end position="45"/>
    </location>
</feature>
<feature type="disulfide bond" evidence="3">
    <location>
        <begin position="214"/>
        <end position="228"/>
    </location>
</feature>
<dbReference type="AlphaFoldDB" id="Q2GMK1"/>
<feature type="signal peptide" evidence="5">
    <location>
        <begin position="1"/>
        <end position="17"/>
    </location>
</feature>
<evidence type="ECO:0000313" key="9">
    <source>
        <dbReference type="Proteomes" id="UP000001056"/>
    </source>
</evidence>
<dbReference type="OrthoDB" id="1193027at2759"/>
<dbReference type="OMA" id="INCHYAS"/>
<evidence type="ECO:0000256" key="5">
    <source>
        <dbReference type="SAM" id="SignalP"/>
    </source>
</evidence>
<name>Q2GMK1_CHAGB</name>
<accession>Q2GMK1</accession>
<evidence type="ECO:0000313" key="8">
    <source>
        <dbReference type="EMBL" id="EAQ82985.1"/>
    </source>
</evidence>
<gene>
    <name evidence="8" type="ORF">CHGG_10803</name>
</gene>
<feature type="domain" description="LysM" evidence="7">
    <location>
        <begin position="66"/>
        <end position="112"/>
    </location>
</feature>
<dbReference type="GO" id="GO:0008061">
    <property type="term" value="F:chitin binding"/>
    <property type="evidence" value="ECO:0007669"/>
    <property type="project" value="UniProtKB-UniRule"/>
</dbReference>